<dbReference type="Pfam" id="PF13505">
    <property type="entry name" value="OMP_b-brl"/>
    <property type="match status" value="1"/>
</dbReference>
<dbReference type="STRING" id="1641875.XM53_06870"/>
<reference evidence="7 8" key="1">
    <citation type="submission" date="2015-04" db="EMBL/GenBank/DDBJ databases">
        <title>The draft genome sequence of Roseovarius sp.R12b.</title>
        <authorList>
            <person name="Li G."/>
            <person name="Lai Q."/>
            <person name="Shao Z."/>
            <person name="Yan P."/>
        </authorList>
    </citation>
    <scope>NUCLEOTIDE SEQUENCE [LARGE SCALE GENOMIC DNA]</scope>
    <source>
        <strain evidence="7 8">R12B</strain>
    </source>
</reference>
<dbReference type="RefSeq" id="WP_057791660.1">
    <property type="nucleotide sequence ID" value="NZ_LAXJ01000006.1"/>
</dbReference>
<gene>
    <name evidence="7" type="ORF">XM53_06870</name>
</gene>
<evidence type="ECO:0000313" key="8">
    <source>
        <dbReference type="Proteomes" id="UP000051295"/>
    </source>
</evidence>
<keyword evidence="2 5" id="KW-0732">Signal</keyword>
<evidence type="ECO:0000256" key="4">
    <source>
        <dbReference type="ARBA" id="ARBA00038306"/>
    </source>
</evidence>
<proteinExistence type="inferred from homology"/>
<evidence type="ECO:0000313" key="7">
    <source>
        <dbReference type="EMBL" id="KRS13305.1"/>
    </source>
</evidence>
<dbReference type="OrthoDB" id="268975at2"/>
<feature type="domain" description="Outer membrane protein beta-barrel" evidence="6">
    <location>
        <begin position="7"/>
        <end position="202"/>
    </location>
</feature>
<organism evidence="7 8">
    <name type="scientific">Roseovarius atlanticus</name>
    <dbReference type="NCBI Taxonomy" id="1641875"/>
    <lineage>
        <taxon>Bacteria</taxon>
        <taxon>Pseudomonadati</taxon>
        <taxon>Pseudomonadota</taxon>
        <taxon>Alphaproteobacteria</taxon>
        <taxon>Rhodobacterales</taxon>
        <taxon>Roseobacteraceae</taxon>
        <taxon>Roseovarius</taxon>
    </lineage>
</organism>
<dbReference type="PATRIC" id="fig|1641875.4.peg.3757"/>
<feature type="chain" id="PRO_5006663986" description="Outer membrane protein beta-barrel domain-containing protein" evidence="5">
    <location>
        <begin position="21"/>
        <end position="202"/>
    </location>
</feature>
<dbReference type="AlphaFoldDB" id="A0A0T5NWJ4"/>
<comment type="similarity">
    <text evidence="4">Belongs to the Omp25/RopB family.</text>
</comment>
<evidence type="ECO:0000256" key="2">
    <source>
        <dbReference type="ARBA" id="ARBA00022729"/>
    </source>
</evidence>
<dbReference type="PANTHER" id="PTHR34001:SF3">
    <property type="entry name" value="BLL7405 PROTEIN"/>
    <property type="match status" value="1"/>
</dbReference>
<evidence type="ECO:0000256" key="5">
    <source>
        <dbReference type="SAM" id="SignalP"/>
    </source>
</evidence>
<evidence type="ECO:0000256" key="3">
    <source>
        <dbReference type="ARBA" id="ARBA00023136"/>
    </source>
</evidence>
<dbReference type="Gene3D" id="2.40.160.20">
    <property type="match status" value="1"/>
</dbReference>
<dbReference type="GO" id="GO:0016020">
    <property type="term" value="C:membrane"/>
    <property type="evidence" value="ECO:0007669"/>
    <property type="project" value="UniProtKB-SubCell"/>
</dbReference>
<keyword evidence="8" id="KW-1185">Reference proteome</keyword>
<evidence type="ECO:0000256" key="1">
    <source>
        <dbReference type="ARBA" id="ARBA00004370"/>
    </source>
</evidence>
<dbReference type="InterPro" id="IPR051692">
    <property type="entry name" value="OMP-like"/>
</dbReference>
<protein>
    <recommendedName>
        <fullName evidence="6">Outer membrane protein beta-barrel domain-containing protein</fullName>
    </recommendedName>
</protein>
<accession>A0A0T5NWJ4</accession>
<dbReference type="InterPro" id="IPR011250">
    <property type="entry name" value="OMP/PagP_B-barrel"/>
</dbReference>
<dbReference type="SUPFAM" id="SSF56925">
    <property type="entry name" value="OMPA-like"/>
    <property type="match status" value="1"/>
</dbReference>
<evidence type="ECO:0000259" key="6">
    <source>
        <dbReference type="Pfam" id="PF13505"/>
    </source>
</evidence>
<name>A0A0T5NWJ4_9RHOB</name>
<feature type="signal peptide" evidence="5">
    <location>
        <begin position="1"/>
        <end position="20"/>
    </location>
</feature>
<comment type="subcellular location">
    <subcellularLocation>
        <location evidence="1">Membrane</location>
    </subcellularLocation>
</comment>
<comment type="caution">
    <text evidence="7">The sequence shown here is derived from an EMBL/GenBank/DDBJ whole genome shotgun (WGS) entry which is preliminary data.</text>
</comment>
<dbReference type="EMBL" id="LAXJ01000006">
    <property type="protein sequence ID" value="KRS13305.1"/>
    <property type="molecule type" value="Genomic_DNA"/>
</dbReference>
<dbReference type="PANTHER" id="PTHR34001">
    <property type="entry name" value="BLL7405 PROTEIN"/>
    <property type="match status" value="1"/>
</dbReference>
<keyword evidence="3" id="KW-0472">Membrane</keyword>
<dbReference type="InterPro" id="IPR027385">
    <property type="entry name" value="Beta-barrel_OMP"/>
</dbReference>
<sequence>MKASVSVAAIVSVLAAPAFAGNITPPADPYVAPPPAPISDWAGPYAGVQLGFGDLDINATNPTPGANFPAVNLSDDGFLGGVHAGYNWDRGTLVYGVEADIDFTDISFNTVDVDTISRLRLRMGVDTGSAFVYGTAGAAYMSGSGGGFSLDGWGWVAGAGVDFKLSEKWVAGADALYHEFDDVSPSGGVDGMTYRLRMSYRF</sequence>
<dbReference type="Proteomes" id="UP000051295">
    <property type="component" value="Unassembled WGS sequence"/>
</dbReference>